<comment type="caution">
    <text evidence="2">The sequence shown here is derived from an EMBL/GenBank/DDBJ whole genome shotgun (WGS) entry which is preliminary data.</text>
</comment>
<organism evidence="2 3">
    <name type="scientific">Colocasia esculenta</name>
    <name type="common">Wild taro</name>
    <name type="synonym">Arum esculentum</name>
    <dbReference type="NCBI Taxonomy" id="4460"/>
    <lineage>
        <taxon>Eukaryota</taxon>
        <taxon>Viridiplantae</taxon>
        <taxon>Streptophyta</taxon>
        <taxon>Embryophyta</taxon>
        <taxon>Tracheophyta</taxon>
        <taxon>Spermatophyta</taxon>
        <taxon>Magnoliopsida</taxon>
        <taxon>Liliopsida</taxon>
        <taxon>Araceae</taxon>
        <taxon>Aroideae</taxon>
        <taxon>Colocasieae</taxon>
        <taxon>Colocasia</taxon>
    </lineage>
</organism>
<proteinExistence type="predicted"/>
<protein>
    <submittedName>
        <fullName evidence="2">Uncharacterized protein</fullName>
    </submittedName>
</protein>
<gene>
    <name evidence="2" type="ORF">Taro_026488</name>
</gene>
<accession>A0A843VJP2</accession>
<dbReference type="EMBL" id="NMUH01001602">
    <property type="protein sequence ID" value="MQL93840.1"/>
    <property type="molecule type" value="Genomic_DNA"/>
</dbReference>
<evidence type="ECO:0000313" key="2">
    <source>
        <dbReference type="EMBL" id="MQL93840.1"/>
    </source>
</evidence>
<feature type="region of interest" description="Disordered" evidence="1">
    <location>
        <begin position="49"/>
        <end position="89"/>
    </location>
</feature>
<keyword evidence="3" id="KW-1185">Reference proteome</keyword>
<name>A0A843VJP2_COLES</name>
<reference evidence="2" key="1">
    <citation type="submission" date="2017-07" db="EMBL/GenBank/DDBJ databases">
        <title>Taro Niue Genome Assembly and Annotation.</title>
        <authorList>
            <person name="Atibalentja N."/>
            <person name="Keating K."/>
            <person name="Fields C.J."/>
        </authorList>
    </citation>
    <scope>NUCLEOTIDE SEQUENCE</scope>
    <source>
        <strain evidence="2">Niue_2</strain>
        <tissue evidence="2">Leaf</tissue>
    </source>
</reference>
<sequence length="127" mass="14000">MVPVDSQEGAVDIKQQTELRFAGLCVSVDSNQGPVDSYTQSRHQWLARSGRDTRPGHVPLNRPLRVNPAMSRHVDPSHSECDGPPCRDPSEIATGRAVATSEGAPTPEKSFWPFSRWVPSLIAHFKN</sequence>
<evidence type="ECO:0000313" key="3">
    <source>
        <dbReference type="Proteomes" id="UP000652761"/>
    </source>
</evidence>
<feature type="compositionally biased region" description="Basic and acidic residues" evidence="1">
    <location>
        <begin position="72"/>
        <end position="81"/>
    </location>
</feature>
<evidence type="ECO:0000256" key="1">
    <source>
        <dbReference type="SAM" id="MobiDB-lite"/>
    </source>
</evidence>
<dbReference type="Proteomes" id="UP000652761">
    <property type="component" value="Unassembled WGS sequence"/>
</dbReference>
<dbReference type="AlphaFoldDB" id="A0A843VJP2"/>